<organism evidence="3 4">
    <name type="scientific">Sorangium cellulosum</name>
    <name type="common">Polyangium cellulosum</name>
    <dbReference type="NCBI Taxonomy" id="56"/>
    <lineage>
        <taxon>Bacteria</taxon>
        <taxon>Pseudomonadati</taxon>
        <taxon>Myxococcota</taxon>
        <taxon>Polyangia</taxon>
        <taxon>Polyangiales</taxon>
        <taxon>Polyangiaceae</taxon>
        <taxon>Sorangium</taxon>
    </lineage>
</organism>
<dbReference type="Proteomes" id="UP000075260">
    <property type="component" value="Unassembled WGS sequence"/>
</dbReference>
<dbReference type="AlphaFoldDB" id="A0A150QYI0"/>
<gene>
    <name evidence="3" type="ORF">BE15_44010</name>
</gene>
<keyword evidence="2" id="KW-0472">Membrane</keyword>
<keyword evidence="2" id="KW-0812">Transmembrane</keyword>
<feature type="compositionally biased region" description="Low complexity" evidence="1">
    <location>
        <begin position="201"/>
        <end position="216"/>
    </location>
</feature>
<protein>
    <submittedName>
        <fullName evidence="3">Uncharacterized protein</fullName>
    </submittedName>
</protein>
<comment type="caution">
    <text evidence="3">The sequence shown here is derived from an EMBL/GenBank/DDBJ whole genome shotgun (WGS) entry which is preliminary data.</text>
</comment>
<evidence type="ECO:0000256" key="2">
    <source>
        <dbReference type="SAM" id="Phobius"/>
    </source>
</evidence>
<evidence type="ECO:0000313" key="4">
    <source>
        <dbReference type="Proteomes" id="UP000075260"/>
    </source>
</evidence>
<dbReference type="EMBL" id="JEMA01000223">
    <property type="protein sequence ID" value="KYF72972.1"/>
    <property type="molecule type" value="Genomic_DNA"/>
</dbReference>
<evidence type="ECO:0000256" key="1">
    <source>
        <dbReference type="SAM" id="MobiDB-lite"/>
    </source>
</evidence>
<reference evidence="3 4" key="1">
    <citation type="submission" date="2014-02" db="EMBL/GenBank/DDBJ databases">
        <title>The small core and large imbalanced accessory genome model reveals a collaborative survival strategy of Sorangium cellulosum strains in nature.</title>
        <authorList>
            <person name="Han K."/>
            <person name="Peng R."/>
            <person name="Blom J."/>
            <person name="Li Y.-Z."/>
        </authorList>
    </citation>
    <scope>NUCLEOTIDE SEQUENCE [LARGE SCALE GENOMIC DNA]</scope>
    <source>
        <strain evidence="3 4">So0008-312</strain>
    </source>
</reference>
<sequence>MKKPAASRTCDAPGEPARLEVMPSRKLMRPGERFQFRALVMDAEGCALPTRPAWSIAPGPLASAATVDATGALSVGADAGEGNLGLVASVAGKGVTVSIEVTSPDRYDALLATSGLNEAGESDEAASVTIATGTIGGRTTAGEDLGRQRKNLFVAIVGGVAACLGFAGLILLRRGRRRTGGDLDGPASTGSAFGERGGAGAEEAPASAGARLAEAPVQPASPPRGKICPTCGALYPGEAMFCGKDGTQLVLVN</sequence>
<accession>A0A150QYI0</accession>
<proteinExistence type="predicted"/>
<feature type="region of interest" description="Disordered" evidence="1">
    <location>
        <begin position="180"/>
        <end position="221"/>
    </location>
</feature>
<keyword evidence="2" id="KW-1133">Transmembrane helix</keyword>
<feature type="transmembrane region" description="Helical" evidence="2">
    <location>
        <begin position="152"/>
        <end position="172"/>
    </location>
</feature>
<name>A0A150QYI0_SORCE</name>
<evidence type="ECO:0000313" key="3">
    <source>
        <dbReference type="EMBL" id="KYF72972.1"/>
    </source>
</evidence>